<proteinExistence type="predicted"/>
<name>A0A9W7A1W0_9STRA</name>
<comment type="caution">
    <text evidence="3">The sequence shown here is derived from an EMBL/GenBank/DDBJ whole genome shotgun (WGS) entry which is preliminary data.</text>
</comment>
<feature type="transmembrane region" description="Helical" evidence="2">
    <location>
        <begin position="113"/>
        <end position="133"/>
    </location>
</feature>
<sequence length="243" mass="26920">MKGPSGVVVNILLVAGAIITSFAFTKNIDYEYSCFAFLMMPCLLAVASTMNTEIIRQICGCFDSMLLLGYGTGAVIPLLISCSDSRICTACLGYMYIIMLVFTDACPEKVRRVVGRIGSVTLIVWLMTLLFALKSNKVNDLNTVGFEFGGTIYSTIDIMFISGSNYCIFLAHHIYNAFAHPANFVVLTSRMKSVKVENEDAMTLTTIQKEVKRRESSISPSSGHSSSRRSESPNERRSFFERK</sequence>
<organism evidence="3 4">
    <name type="scientific">Triparma laevis f. inornata</name>
    <dbReference type="NCBI Taxonomy" id="1714386"/>
    <lineage>
        <taxon>Eukaryota</taxon>
        <taxon>Sar</taxon>
        <taxon>Stramenopiles</taxon>
        <taxon>Ochrophyta</taxon>
        <taxon>Bolidophyceae</taxon>
        <taxon>Parmales</taxon>
        <taxon>Triparmaceae</taxon>
        <taxon>Triparma</taxon>
    </lineage>
</organism>
<gene>
    <name evidence="3" type="ORF">TL16_g03066</name>
</gene>
<dbReference type="AlphaFoldDB" id="A0A9W7A1W0"/>
<feature type="transmembrane region" description="Helical" evidence="2">
    <location>
        <begin position="86"/>
        <end position="106"/>
    </location>
</feature>
<dbReference type="Proteomes" id="UP001162640">
    <property type="component" value="Unassembled WGS sequence"/>
</dbReference>
<protein>
    <recommendedName>
        <fullName evidence="5">Transmembrane protein</fullName>
    </recommendedName>
</protein>
<feature type="region of interest" description="Disordered" evidence="1">
    <location>
        <begin position="211"/>
        <end position="243"/>
    </location>
</feature>
<feature type="transmembrane region" description="Helical" evidence="2">
    <location>
        <begin position="7"/>
        <end position="24"/>
    </location>
</feature>
<keyword evidence="2" id="KW-1133">Transmembrane helix</keyword>
<keyword evidence="2" id="KW-0472">Membrane</keyword>
<reference evidence="4" key="1">
    <citation type="journal article" date="2023" name="Commun. Biol.">
        <title>Genome analysis of Parmales, the sister group of diatoms, reveals the evolutionary specialization of diatoms from phago-mixotrophs to photoautotrophs.</title>
        <authorList>
            <person name="Ban H."/>
            <person name="Sato S."/>
            <person name="Yoshikawa S."/>
            <person name="Yamada K."/>
            <person name="Nakamura Y."/>
            <person name="Ichinomiya M."/>
            <person name="Sato N."/>
            <person name="Blanc-Mathieu R."/>
            <person name="Endo H."/>
            <person name="Kuwata A."/>
            <person name="Ogata H."/>
        </authorList>
    </citation>
    <scope>NUCLEOTIDE SEQUENCE [LARGE SCALE GENOMIC DNA]</scope>
</reference>
<feature type="compositionally biased region" description="Basic and acidic residues" evidence="1">
    <location>
        <begin position="228"/>
        <end position="243"/>
    </location>
</feature>
<evidence type="ECO:0000256" key="1">
    <source>
        <dbReference type="SAM" id="MobiDB-lite"/>
    </source>
</evidence>
<dbReference type="EMBL" id="BLQM01000079">
    <property type="protein sequence ID" value="GMH60504.1"/>
    <property type="molecule type" value="Genomic_DNA"/>
</dbReference>
<feature type="transmembrane region" description="Helical" evidence="2">
    <location>
        <begin position="60"/>
        <end position="80"/>
    </location>
</feature>
<feature type="transmembrane region" description="Helical" evidence="2">
    <location>
        <begin position="30"/>
        <end position="48"/>
    </location>
</feature>
<evidence type="ECO:0008006" key="5">
    <source>
        <dbReference type="Google" id="ProtNLM"/>
    </source>
</evidence>
<evidence type="ECO:0000313" key="3">
    <source>
        <dbReference type="EMBL" id="GMH60504.1"/>
    </source>
</evidence>
<accession>A0A9W7A1W0</accession>
<keyword evidence="2" id="KW-0812">Transmembrane</keyword>
<evidence type="ECO:0000256" key="2">
    <source>
        <dbReference type="SAM" id="Phobius"/>
    </source>
</evidence>
<evidence type="ECO:0000313" key="4">
    <source>
        <dbReference type="Proteomes" id="UP001162640"/>
    </source>
</evidence>